<dbReference type="CDD" id="cd09988">
    <property type="entry name" value="Formimidoylglutamase"/>
    <property type="match status" value="1"/>
</dbReference>
<dbReference type="InterPro" id="IPR005923">
    <property type="entry name" value="HutG"/>
</dbReference>
<keyword evidence="9" id="KW-1185">Reference proteome</keyword>
<proteinExistence type="inferred from homology"/>
<dbReference type="SUPFAM" id="SSF52768">
    <property type="entry name" value="Arginase/deacetylase"/>
    <property type="match status" value="1"/>
</dbReference>
<dbReference type="GO" id="GO:0033389">
    <property type="term" value="P:putrescine biosynthetic process from arginine, via agmatine"/>
    <property type="evidence" value="ECO:0007669"/>
    <property type="project" value="TreeGrafter"/>
</dbReference>
<dbReference type="GO" id="GO:0019556">
    <property type="term" value="P:L-histidine catabolic process to glutamate and formamide"/>
    <property type="evidence" value="ECO:0007669"/>
    <property type="project" value="UniProtKB-UniRule"/>
</dbReference>
<evidence type="ECO:0000256" key="1">
    <source>
        <dbReference type="ARBA" id="ARBA00022723"/>
    </source>
</evidence>
<comment type="caution">
    <text evidence="8">The sequence shown here is derived from an EMBL/GenBank/DDBJ whole genome shotgun (WGS) entry which is preliminary data.</text>
</comment>
<dbReference type="GO" id="GO:0008783">
    <property type="term" value="F:agmatinase activity"/>
    <property type="evidence" value="ECO:0007669"/>
    <property type="project" value="TreeGrafter"/>
</dbReference>
<feature type="compositionally biased region" description="Low complexity" evidence="7">
    <location>
        <begin position="345"/>
        <end position="370"/>
    </location>
</feature>
<dbReference type="Gene3D" id="3.40.800.10">
    <property type="entry name" value="Ureohydrolase domain"/>
    <property type="match status" value="1"/>
</dbReference>
<dbReference type="InterPro" id="IPR006035">
    <property type="entry name" value="Ureohydrolase"/>
</dbReference>
<reference evidence="8" key="1">
    <citation type="submission" date="2016-06" db="EMBL/GenBank/DDBJ databases">
        <title>Identification of putative biosynthetic pathways for the production of bioactive secondary metabolites by the marine actinomycete Kocuria kristinae RUTW2-3.</title>
        <authorList>
            <person name="Waterworth S.C."/>
            <person name="Walmsley T.A."/>
            <person name="Matongo T."/>
            <person name="Davies-Coleman M.T."/>
            <person name="Dorrington R.A."/>
        </authorList>
    </citation>
    <scope>NUCLEOTIDE SEQUENCE [LARGE SCALE GENOMIC DNA]</scope>
    <source>
        <strain evidence="8">RUTW2-3</strain>
    </source>
</reference>
<dbReference type="Pfam" id="PF00491">
    <property type="entry name" value="Arginase"/>
    <property type="match status" value="1"/>
</dbReference>
<keyword evidence="2" id="KW-0378">Hydrolase</keyword>
<evidence type="ECO:0000256" key="3">
    <source>
        <dbReference type="ARBA" id="ARBA00022808"/>
    </source>
</evidence>
<keyword evidence="4" id="KW-0464">Manganese</keyword>
<feature type="region of interest" description="Disordered" evidence="7">
    <location>
        <begin position="331"/>
        <end position="370"/>
    </location>
</feature>
<evidence type="ECO:0000256" key="4">
    <source>
        <dbReference type="ARBA" id="ARBA00023211"/>
    </source>
</evidence>
<keyword evidence="1" id="KW-0479">Metal-binding</keyword>
<evidence type="ECO:0000256" key="7">
    <source>
        <dbReference type="SAM" id="MobiDB-lite"/>
    </source>
</evidence>
<evidence type="ECO:0000313" key="8">
    <source>
        <dbReference type="EMBL" id="OAX52064.1"/>
    </source>
</evidence>
<evidence type="ECO:0000256" key="6">
    <source>
        <dbReference type="PROSITE-ProRule" id="PRU00742"/>
    </source>
</evidence>
<accession>A0A199NSJ7</accession>
<evidence type="ECO:0000256" key="5">
    <source>
        <dbReference type="NCBIfam" id="TIGR01227"/>
    </source>
</evidence>
<gene>
    <name evidence="8" type="ORF">AN277_0205275</name>
</gene>
<dbReference type="PRINTS" id="PR00116">
    <property type="entry name" value="ARGINASE"/>
</dbReference>
<keyword evidence="3" id="KW-0369">Histidine metabolism</keyword>
<dbReference type="AlphaFoldDB" id="A0A199NSJ7"/>
<dbReference type="EMBL" id="LJBJ02000008">
    <property type="protein sequence ID" value="OAX52064.1"/>
    <property type="molecule type" value="Genomic_DNA"/>
</dbReference>
<protein>
    <recommendedName>
        <fullName evidence="5">Formimidoylglutamase</fullName>
        <ecNumber evidence="5">3.5.3.8</ecNumber>
    </recommendedName>
</protein>
<comment type="similarity">
    <text evidence="6">Belongs to the arginase family.</text>
</comment>
<dbReference type="RefSeq" id="WP_064725305.1">
    <property type="nucleotide sequence ID" value="NZ_JBFBMA010000004.1"/>
</dbReference>
<sequence length="370" mass="39657">MSTTPWQGRDDGPGAIHTRWHHMVYAGQKETGEEAQSLAVLGFDSHEGTIRSQGRPGAAEGPHRLRHALAQLAFHGANVVHDRGDIEVDGHHLEEAQAEAGRRIAEAVRDHRMTLVLGGGHETSYAGYLGLAASGRLDGVRTWGVVSFDTHLGTAQEPQATATTVFDQIARAERKAGREFRYVALGISETDNTRARFENAGRIGARYLKDTQLREAELPEAEAWLEERLADLEVIYLSVDLDVLPGETAPGVSAPATLGVPLFVVERLARRVARTGKVAVLDVVGLVPRLDLDERTARAGARLIHWITADGFERPAADASSETARPLLAERQRHLDSGTAGPGGTTATTQPVTGQPVTQAAQGTGTAAAR</sequence>
<dbReference type="PROSITE" id="PS51409">
    <property type="entry name" value="ARGINASE_2"/>
    <property type="match status" value="1"/>
</dbReference>
<organism evidence="8 9">
    <name type="scientific">Rothia kristinae</name>
    <dbReference type="NCBI Taxonomy" id="37923"/>
    <lineage>
        <taxon>Bacteria</taxon>
        <taxon>Bacillati</taxon>
        <taxon>Actinomycetota</taxon>
        <taxon>Actinomycetes</taxon>
        <taxon>Micrococcales</taxon>
        <taxon>Micrococcaceae</taxon>
        <taxon>Rothia</taxon>
    </lineage>
</organism>
<dbReference type="EC" id="3.5.3.8" evidence="5"/>
<dbReference type="GO" id="GO:0046872">
    <property type="term" value="F:metal ion binding"/>
    <property type="evidence" value="ECO:0007669"/>
    <property type="project" value="UniProtKB-KW"/>
</dbReference>
<dbReference type="Proteomes" id="UP000053171">
    <property type="component" value="Unassembled WGS sequence"/>
</dbReference>
<dbReference type="PANTHER" id="PTHR11358">
    <property type="entry name" value="ARGINASE/AGMATINASE"/>
    <property type="match status" value="1"/>
</dbReference>
<dbReference type="NCBIfam" id="TIGR01227">
    <property type="entry name" value="hutG"/>
    <property type="match status" value="1"/>
</dbReference>
<evidence type="ECO:0000313" key="9">
    <source>
        <dbReference type="Proteomes" id="UP000053171"/>
    </source>
</evidence>
<name>A0A199NSJ7_9MICC</name>
<dbReference type="GO" id="GO:0050415">
    <property type="term" value="F:formimidoylglutamase activity"/>
    <property type="evidence" value="ECO:0007669"/>
    <property type="project" value="UniProtKB-UniRule"/>
</dbReference>
<dbReference type="InterPro" id="IPR023696">
    <property type="entry name" value="Ureohydrolase_dom_sf"/>
</dbReference>
<dbReference type="PANTHER" id="PTHR11358:SF35">
    <property type="entry name" value="FORMIMIDOYLGLUTAMASE"/>
    <property type="match status" value="1"/>
</dbReference>
<evidence type="ECO:0000256" key="2">
    <source>
        <dbReference type="ARBA" id="ARBA00022801"/>
    </source>
</evidence>